<protein>
    <submittedName>
        <fullName evidence="8">SaqGT2</fullName>
    </submittedName>
</protein>
<dbReference type="NCBIfam" id="TIGR04516">
    <property type="entry name" value="glycosyl_450act"/>
    <property type="match status" value="1"/>
</dbReference>
<dbReference type="PANTHER" id="PTHR48050:SF13">
    <property type="entry name" value="STEROL 3-BETA-GLUCOSYLTRANSFERASE UGT80A2"/>
    <property type="match status" value="1"/>
</dbReference>
<dbReference type="GO" id="GO:0017000">
    <property type="term" value="P:antibiotic biosynthetic process"/>
    <property type="evidence" value="ECO:0007669"/>
    <property type="project" value="UniProtKB-KW"/>
</dbReference>
<dbReference type="InterPro" id="IPR048284">
    <property type="entry name" value="EryCIII-like_N"/>
</dbReference>
<dbReference type="PANTHER" id="PTHR48050">
    <property type="entry name" value="STEROL 3-BETA-GLUCOSYLTRANSFERASE"/>
    <property type="match status" value="1"/>
</dbReference>
<comment type="similarity">
    <text evidence="1">Belongs to the glycosyltransferase 28 family.</text>
</comment>
<dbReference type="InterPro" id="IPR050426">
    <property type="entry name" value="Glycosyltransferase_28"/>
</dbReference>
<evidence type="ECO:0000256" key="4">
    <source>
        <dbReference type="ARBA" id="ARBA00023194"/>
    </source>
</evidence>
<dbReference type="AlphaFoldDB" id="C4NYK9"/>
<dbReference type="InterPro" id="IPR010610">
    <property type="entry name" value="EryCIII-like_C"/>
</dbReference>
<feature type="domain" description="Erythromycin biosynthesis protein CIII-like N-terminal" evidence="7">
    <location>
        <begin position="22"/>
        <end position="258"/>
    </location>
</feature>
<feature type="region of interest" description="Disordered" evidence="5">
    <location>
        <begin position="420"/>
        <end position="443"/>
    </location>
</feature>
<proteinExistence type="inferred from homology"/>
<dbReference type="Pfam" id="PF21036">
    <property type="entry name" value="EryCIII-like_N"/>
    <property type="match status" value="1"/>
</dbReference>
<keyword evidence="3" id="KW-0808">Transferase</keyword>
<evidence type="ECO:0000256" key="1">
    <source>
        <dbReference type="ARBA" id="ARBA00006962"/>
    </source>
</evidence>
<evidence type="ECO:0000259" key="6">
    <source>
        <dbReference type="Pfam" id="PF06722"/>
    </source>
</evidence>
<reference evidence="8" key="1">
    <citation type="journal article" date="2007" name="Appl. Microbiol. Biotechnol.">
        <title>A strategy for cloning glycosyltransferase genes involved in natural product biosynthesis.</title>
        <authorList>
            <person name="Luzhetskyy A."/>
            <person name="Weiss H."/>
            <person name="Charge A."/>
            <person name="Welle E."/>
            <person name="Linnenbrink A."/>
            <person name="Vente A."/>
            <person name="Bechthold A."/>
        </authorList>
    </citation>
    <scope>NUCLEOTIDE SEQUENCE</scope>
    <source>
        <strain evidence="8">Tu 6368</strain>
    </source>
</reference>
<dbReference type="GO" id="GO:0016758">
    <property type="term" value="F:hexosyltransferase activity"/>
    <property type="evidence" value="ECO:0007669"/>
    <property type="project" value="UniProtKB-ARBA"/>
</dbReference>
<evidence type="ECO:0000256" key="2">
    <source>
        <dbReference type="ARBA" id="ARBA00022676"/>
    </source>
</evidence>
<feature type="domain" description="Erythromycin biosynthesis protein CIII-like C-terminal" evidence="6">
    <location>
        <begin position="275"/>
        <end position="418"/>
    </location>
</feature>
<keyword evidence="4" id="KW-0045">Antibiotic biosynthesis</keyword>
<dbReference type="Gene3D" id="3.40.50.2000">
    <property type="entry name" value="Glycogen Phosphorylase B"/>
    <property type="match status" value="2"/>
</dbReference>
<organism evidence="8">
    <name type="scientific">Micromonospora sp. Tu 6368</name>
    <dbReference type="NCBI Taxonomy" id="428986"/>
    <lineage>
        <taxon>Bacteria</taxon>
        <taxon>Bacillati</taxon>
        <taxon>Actinomycetota</taxon>
        <taxon>Actinomycetes</taxon>
        <taxon>Micromonosporales</taxon>
        <taxon>Micromonosporaceae</taxon>
        <taxon>Micromonospora</taxon>
    </lineage>
</organism>
<evidence type="ECO:0000313" key="8">
    <source>
        <dbReference type="EMBL" id="ACP19363.1"/>
    </source>
</evidence>
<dbReference type="Pfam" id="PF06722">
    <property type="entry name" value="EryCIII-like_C"/>
    <property type="match status" value="1"/>
</dbReference>
<evidence type="ECO:0000256" key="3">
    <source>
        <dbReference type="ARBA" id="ARBA00022679"/>
    </source>
</evidence>
<gene>
    <name evidence="8" type="primary">saqGT2</name>
</gene>
<dbReference type="GO" id="GO:0008194">
    <property type="term" value="F:UDP-glycosyltransferase activity"/>
    <property type="evidence" value="ECO:0007669"/>
    <property type="project" value="InterPro"/>
</dbReference>
<dbReference type="SUPFAM" id="SSF53756">
    <property type="entry name" value="UDP-Glycosyltransferase/glycogen phosphorylase"/>
    <property type="match status" value="1"/>
</dbReference>
<sequence>MRVLFVTFPATAHLFPIVPLAWALQAAGHEVRVASHSGVVEPDMTATIAATGLTPVPLGPGTELAALARVNAAADQTNRPTLALDPAAGGDWERTRSYVIGLLSLYYPPVAADSGERWAMADELVAFARSWGPDLVLWDPLCPPAPIAARACGAAHARVLWGLDNLAWMREMALRRPEGADRDPLVEWLRPLLDRYGDTFDEEVLTGQCTLDLVPERMRLPLDRRYQAVRRVPYNGAGVVPGWLAARPHRPRVCLTLGVSTRKLFTEHQGFSVAELFALVAELDVELVATLNSAQLAGVDELPPNVRIVEYLPLNLLLPTCAAVIHHGGGGTYAAAVAHRLPQLVIPVPKWDEEVTARHVVERGAGLRVDEPFTVADVRDGLLRLLHEPRFRAGAESLHRDMLAAPSPVEVVPVLERLTARHRRPRPEGVRSPHGQESTCAYS</sequence>
<evidence type="ECO:0000259" key="7">
    <source>
        <dbReference type="Pfam" id="PF21036"/>
    </source>
</evidence>
<dbReference type="InterPro" id="IPR002213">
    <property type="entry name" value="UDP_glucos_trans"/>
</dbReference>
<accession>C4NYK9</accession>
<name>C4NYK9_9ACTN</name>
<dbReference type="CDD" id="cd03784">
    <property type="entry name" value="GT1_Gtf-like"/>
    <property type="match status" value="1"/>
</dbReference>
<dbReference type="CAZy" id="GT1">
    <property type="family name" value="Glycosyltransferase Family 1"/>
</dbReference>
<reference evidence="8" key="2">
    <citation type="journal article" date="2009" name="ChemBioChem">
        <title>Cloning and sequencing of the biosynthetic gene cluster for saquayamycin Z and galtamycin B and the elucidation of the assembly of their saccharide chains.</title>
        <authorList>
            <person name="Erb A."/>
            <person name="Luzhetskyy A."/>
            <person name="Hardter U."/>
            <person name="Bechthold A."/>
        </authorList>
    </citation>
    <scope>NUCLEOTIDE SEQUENCE</scope>
    <source>
        <strain evidence="8">Tu 6368</strain>
    </source>
</reference>
<keyword evidence="2" id="KW-0328">Glycosyltransferase</keyword>
<evidence type="ECO:0000256" key="5">
    <source>
        <dbReference type="SAM" id="MobiDB-lite"/>
    </source>
</evidence>
<dbReference type="EMBL" id="FJ670504">
    <property type="protein sequence ID" value="ACP19363.1"/>
    <property type="molecule type" value="Genomic_DNA"/>
</dbReference>
<dbReference type="InterPro" id="IPR030953">
    <property type="entry name" value="Glycosyl_450act"/>
</dbReference>